<dbReference type="AlphaFoldDB" id="M7T5Q4"/>
<dbReference type="PANTHER" id="PTHR42354:SF1">
    <property type="entry name" value="C2H2-TYPE DOMAIN-CONTAINING PROTEIN"/>
    <property type="match status" value="1"/>
</dbReference>
<dbReference type="OMA" id="KWQILHD"/>
<evidence type="ECO:0000313" key="2">
    <source>
        <dbReference type="EMBL" id="EMR61980.1"/>
    </source>
</evidence>
<dbReference type="HOGENOM" id="CLU_037977_0_0_1"/>
<dbReference type="STRING" id="1287681.M7T5Q4"/>
<name>M7T5Q4_EUTLA</name>
<evidence type="ECO:0000313" key="3">
    <source>
        <dbReference type="Proteomes" id="UP000012174"/>
    </source>
</evidence>
<organism evidence="2 3">
    <name type="scientific">Eutypa lata (strain UCR-EL1)</name>
    <name type="common">Grapevine dieback disease fungus</name>
    <name type="synonym">Eutypa armeniacae</name>
    <dbReference type="NCBI Taxonomy" id="1287681"/>
    <lineage>
        <taxon>Eukaryota</taxon>
        <taxon>Fungi</taxon>
        <taxon>Dikarya</taxon>
        <taxon>Ascomycota</taxon>
        <taxon>Pezizomycotina</taxon>
        <taxon>Sordariomycetes</taxon>
        <taxon>Xylariomycetidae</taxon>
        <taxon>Xylariales</taxon>
        <taxon>Diatrypaceae</taxon>
        <taxon>Eutypa</taxon>
    </lineage>
</organism>
<keyword evidence="3" id="KW-1185">Reference proteome</keyword>
<feature type="compositionally biased region" description="Pro residues" evidence="1">
    <location>
        <begin position="218"/>
        <end position="228"/>
    </location>
</feature>
<dbReference type="KEGG" id="ela:UCREL1_11069"/>
<dbReference type="eggNOG" id="ENOG502SKVR">
    <property type="taxonomic scope" value="Eukaryota"/>
</dbReference>
<dbReference type="PANTHER" id="PTHR42354">
    <property type="entry name" value="C2H2-TYPE DOMAIN-CONTAINING PROTEIN"/>
    <property type="match status" value="1"/>
</dbReference>
<evidence type="ECO:0000256" key="1">
    <source>
        <dbReference type="SAM" id="MobiDB-lite"/>
    </source>
</evidence>
<accession>M7T5Q4</accession>
<dbReference type="Proteomes" id="UP000012174">
    <property type="component" value="Unassembled WGS sequence"/>
</dbReference>
<proteinExistence type="predicted"/>
<reference evidence="3" key="1">
    <citation type="journal article" date="2013" name="Genome Announc.">
        <title>Draft genome sequence of the grapevine dieback fungus Eutypa lata UCR-EL1.</title>
        <authorList>
            <person name="Blanco-Ulate B."/>
            <person name="Rolshausen P.E."/>
            <person name="Cantu D."/>
        </authorList>
    </citation>
    <scope>NUCLEOTIDE SEQUENCE [LARGE SCALE GENOMIC DNA]</scope>
    <source>
        <strain evidence="3">UCR-EL1</strain>
    </source>
</reference>
<dbReference type="OrthoDB" id="5309037at2759"/>
<feature type="region of interest" description="Disordered" evidence="1">
    <location>
        <begin position="208"/>
        <end position="229"/>
    </location>
</feature>
<sequence>MDLDTVGGLVNELLSAYDAALEYYTKWQRRKWQENHYRTHDKGKLSGSGSCGLSTSLSISGPIIRKAYNEAAEALGEAFSTGDKTSREVLHGNLKRLQDHIGTLYEAMTRDTGPLQLAEILQASEAVRIATIATLANQCKRLSSSVPVGAGRSRPTSLLPPVAPRRQRVTSIMSATATATTTAIATSNRSSINTEKGIEDDVRTVYRHSGSNRSPFQSEPPSPPPTPKMIPDDLQSTCTTMSTAMTATSTTAAMSSTPHPKASVFSVFCPEAMRYQVDVRKAMPPRAASAATTAAKSGGKCKCGYDWYGWLTATTTTAAAADGGDGGDNHQNLMMIKDGFQLTPRFLGKSHCEGGVFGCVLCTSSGKTETYADANALRAHINAAHTKWQMLHDSDMAGRLGVAAIM</sequence>
<dbReference type="EMBL" id="KB707516">
    <property type="protein sequence ID" value="EMR61980.1"/>
    <property type="molecule type" value="Genomic_DNA"/>
</dbReference>
<protein>
    <submittedName>
        <fullName evidence="2">Uncharacterized protein</fullName>
    </submittedName>
</protein>
<gene>
    <name evidence="2" type="ORF">UCREL1_11069</name>
</gene>